<dbReference type="EMBL" id="CP010725">
    <property type="protein sequence ID" value="AUQ99293.1"/>
    <property type="molecule type" value="Genomic_DNA"/>
</dbReference>
<reference evidence="1 2" key="2">
    <citation type="journal article" date="2017" name="Genome Biol. Evol.">
        <title>Trajectories and Drivers of Genome Evolution in Surface-Associated Marine Phaeobacter.</title>
        <authorList>
            <person name="Freese H.M."/>
            <person name="Sikorski J."/>
            <person name="Bunk B."/>
            <person name="Scheuner C."/>
            <person name="Meier-Kolthoff J.P."/>
            <person name="Sproer C."/>
            <person name="Gram L."/>
            <person name="Overmann J."/>
        </authorList>
    </citation>
    <scope>NUCLEOTIDE SEQUENCE [LARGE SCALE GENOMIC DNA]</scope>
    <source>
        <strain evidence="1 2">P88</strain>
    </source>
</reference>
<evidence type="ECO:0000313" key="1">
    <source>
        <dbReference type="EMBL" id="AUQ99293.1"/>
    </source>
</evidence>
<dbReference type="OMA" id="ELCKMRR"/>
<name>A0A135IPF6_9RHOB</name>
<dbReference type="RefSeq" id="WP_014880271.1">
    <property type="nucleotide sequence ID" value="NZ_CP010595.1"/>
</dbReference>
<accession>A0A135IPF6</accession>
<proteinExistence type="predicted"/>
<sequence>MPDFNDMFELTIADVDLIEAALQRTRDSLADASQRVQGIAGHSREDSLRQIHDLLGRLHNQKIFYKPKDGVYVSG</sequence>
<reference evidence="1 2" key="1">
    <citation type="journal article" date="2017" name="Front. Microbiol.">
        <title>Phaeobacter piscinae sp. nov., a species of the Roseobacter group and potential aquaculture probiont.</title>
        <authorList>
            <person name="Sonnenschein E.C."/>
            <person name="Phippen C.B.W."/>
            <person name="Nielsen K.F."/>
            <person name="Mateiu R.V."/>
            <person name="Melchiorsen J."/>
            <person name="Gram L."/>
            <person name="Overmann J."/>
            <person name="Freese H.M."/>
        </authorList>
    </citation>
    <scope>NUCLEOTIDE SEQUENCE [LARGE SCALE GENOMIC DNA]</scope>
    <source>
        <strain evidence="1 2">P88</strain>
    </source>
</reference>
<organism evidence="1 2">
    <name type="scientific">Phaeobacter inhibens</name>
    <dbReference type="NCBI Taxonomy" id="221822"/>
    <lineage>
        <taxon>Bacteria</taxon>
        <taxon>Pseudomonadati</taxon>
        <taxon>Pseudomonadota</taxon>
        <taxon>Alphaproteobacteria</taxon>
        <taxon>Rhodobacterales</taxon>
        <taxon>Roseobacteraceae</taxon>
        <taxon>Phaeobacter</taxon>
    </lineage>
</organism>
<gene>
    <name evidence="1" type="ORF">PhaeoP88_01923</name>
</gene>
<dbReference type="Proteomes" id="UP000236447">
    <property type="component" value="Chromosome"/>
</dbReference>
<protein>
    <submittedName>
        <fullName evidence="1">Uncharacterized protein</fullName>
    </submittedName>
</protein>
<evidence type="ECO:0000313" key="2">
    <source>
        <dbReference type="Proteomes" id="UP000236447"/>
    </source>
</evidence>
<dbReference type="AlphaFoldDB" id="A0A135IPF6"/>